<accession>A0A4Q8QLY7</accession>
<evidence type="ECO:0008006" key="3">
    <source>
        <dbReference type="Google" id="ProtNLM"/>
    </source>
</evidence>
<comment type="caution">
    <text evidence="1">The sequence shown here is derived from an EMBL/GenBank/DDBJ whole genome shotgun (WGS) entry which is preliminary data.</text>
</comment>
<dbReference type="RefSeq" id="WP_130610943.1">
    <property type="nucleotide sequence ID" value="NZ_SGIU01000001.1"/>
</dbReference>
<name>A0A4Q8QLY7_9FLAO</name>
<organism evidence="1 2">
    <name type="scientific">Flagellimonas allohymeniacidonis</name>
    <dbReference type="NCBI Taxonomy" id="2517819"/>
    <lineage>
        <taxon>Bacteria</taxon>
        <taxon>Pseudomonadati</taxon>
        <taxon>Bacteroidota</taxon>
        <taxon>Flavobacteriia</taxon>
        <taxon>Flavobacteriales</taxon>
        <taxon>Flavobacteriaceae</taxon>
        <taxon>Flagellimonas</taxon>
    </lineage>
</organism>
<evidence type="ECO:0000313" key="1">
    <source>
        <dbReference type="EMBL" id="TAI49306.1"/>
    </source>
</evidence>
<sequence length="208" mass="24518">MKLLLHPTYFPSIITFAAIAQNEVVWEVCDNFQKQTYRNRCYICTDQGRHMLNIPIKHVGTDQGRQLYNDVIVDNTSHWKKIHWRTLETAYRTSPYFEFYEDELRPLFESSDEKLLDFNLKTIQTIGDCLNLKISNTRSESYEITPKDLVDRRQLVNAKGATTFHQEKYNQVFEERHGFIGDLSILDLLFNEGPNSLQYIKNQPISFL</sequence>
<gene>
    <name evidence="1" type="ORF">EW142_05785</name>
</gene>
<reference evidence="1 2" key="1">
    <citation type="submission" date="2019-02" db="EMBL/GenBank/DDBJ databases">
        <title>Draft genome sequence of Muricauda sp. 176CP4-71.</title>
        <authorList>
            <person name="Park J.-S."/>
        </authorList>
    </citation>
    <scope>NUCLEOTIDE SEQUENCE [LARGE SCALE GENOMIC DNA]</scope>
    <source>
        <strain evidence="1 2">176CP4-71</strain>
    </source>
</reference>
<keyword evidence="2" id="KW-1185">Reference proteome</keyword>
<dbReference type="OrthoDB" id="1523452at2"/>
<proteinExistence type="predicted"/>
<dbReference type="EMBL" id="SGIU01000001">
    <property type="protein sequence ID" value="TAI49306.1"/>
    <property type="molecule type" value="Genomic_DNA"/>
</dbReference>
<evidence type="ECO:0000313" key="2">
    <source>
        <dbReference type="Proteomes" id="UP000291981"/>
    </source>
</evidence>
<dbReference type="Pfam" id="PF08889">
    <property type="entry name" value="WbqC"/>
    <property type="match status" value="1"/>
</dbReference>
<dbReference type="Proteomes" id="UP000291981">
    <property type="component" value="Unassembled WGS sequence"/>
</dbReference>
<protein>
    <recommendedName>
        <fullName evidence="3">WbqC-like protein family protein</fullName>
    </recommendedName>
</protein>
<dbReference type="InterPro" id="IPR014985">
    <property type="entry name" value="WbqC"/>
</dbReference>
<dbReference type="AlphaFoldDB" id="A0A4Q8QLY7"/>